<gene>
    <name evidence="2" type="ORF">Baya_15897</name>
</gene>
<reference evidence="2 3" key="1">
    <citation type="journal article" date="2019" name="Genome Biol. Evol.">
        <title>Whole-Genome Sequencing of the Giant Devil Catfish, Bagarius yarrelli.</title>
        <authorList>
            <person name="Jiang W."/>
            <person name="Lv Y."/>
            <person name="Cheng L."/>
            <person name="Yang K."/>
            <person name="Chao B."/>
            <person name="Wang X."/>
            <person name="Li Y."/>
            <person name="Pan X."/>
            <person name="You X."/>
            <person name="Zhang Y."/>
            <person name="Yang J."/>
            <person name="Li J."/>
            <person name="Zhang X."/>
            <person name="Liu S."/>
            <person name="Sun C."/>
            <person name="Yang J."/>
            <person name="Shi Q."/>
        </authorList>
    </citation>
    <scope>NUCLEOTIDE SEQUENCE [LARGE SCALE GENOMIC DNA]</scope>
    <source>
        <strain evidence="2">JWS20170419001</strain>
        <tissue evidence="2">Muscle</tissue>
    </source>
</reference>
<evidence type="ECO:0000313" key="2">
    <source>
        <dbReference type="EMBL" id="TTN33608.1"/>
    </source>
</evidence>
<dbReference type="AlphaFoldDB" id="A0A556VLA6"/>
<dbReference type="Proteomes" id="UP000319801">
    <property type="component" value="Unassembled WGS sequence"/>
</dbReference>
<feature type="region of interest" description="Disordered" evidence="1">
    <location>
        <begin position="225"/>
        <end position="280"/>
    </location>
</feature>
<evidence type="ECO:0000256" key="1">
    <source>
        <dbReference type="SAM" id="MobiDB-lite"/>
    </source>
</evidence>
<protein>
    <submittedName>
        <fullName evidence="2">Krueppel-like factor 7</fullName>
    </submittedName>
</protein>
<keyword evidence="3" id="KW-1185">Reference proteome</keyword>
<proteinExistence type="predicted"/>
<dbReference type="EMBL" id="VCAZ01000246">
    <property type="protein sequence ID" value="TTN33608.1"/>
    <property type="molecule type" value="Genomic_DNA"/>
</dbReference>
<accession>A0A556VLA6</accession>
<sequence>MKYTKVPGCPLVAEWGIAHCNRYIRRIEAETGLQSQGREADLPRLEVFFLLTAERLPQLQRIESPRLIYQREDRKKRMKNTRRPATFRYDMMRKPECVGAMSATCLELERYLQTEPKRLSELFEDELDCLLSPDFTEEHVEDESLNQSLFSITSSPLHLDGEPLTSPSTPDHSDLNTGVDVAQLNALTSLTPPSSPELKRHSLKSTHTLCTTANGTLMLKLAVARPLSPGPSDGEQASGTAGTRDLADNKKRVFLPLGSPGAPHEKARLTHSTTSPRGNRTKLLLHGRNFYASHRRNPNAVLTRDLGQEIAVKPSDVANGGIYDSQFRNVCTGTVEDQTVPVATKDFNI</sequence>
<comment type="caution">
    <text evidence="2">The sequence shown here is derived from an EMBL/GenBank/DDBJ whole genome shotgun (WGS) entry which is preliminary data.</text>
</comment>
<evidence type="ECO:0000313" key="3">
    <source>
        <dbReference type="Proteomes" id="UP000319801"/>
    </source>
</evidence>
<name>A0A556VLA6_BAGYA</name>
<dbReference type="OrthoDB" id="4748970at2759"/>
<organism evidence="2 3">
    <name type="scientific">Bagarius yarrelli</name>
    <name type="common">Goonch</name>
    <name type="synonym">Bagrus yarrelli</name>
    <dbReference type="NCBI Taxonomy" id="175774"/>
    <lineage>
        <taxon>Eukaryota</taxon>
        <taxon>Metazoa</taxon>
        <taxon>Chordata</taxon>
        <taxon>Craniata</taxon>
        <taxon>Vertebrata</taxon>
        <taxon>Euteleostomi</taxon>
        <taxon>Actinopterygii</taxon>
        <taxon>Neopterygii</taxon>
        <taxon>Teleostei</taxon>
        <taxon>Ostariophysi</taxon>
        <taxon>Siluriformes</taxon>
        <taxon>Sisoridae</taxon>
        <taxon>Sisorinae</taxon>
        <taxon>Bagarius</taxon>
    </lineage>
</organism>